<dbReference type="InterPro" id="IPR016186">
    <property type="entry name" value="C-type_lectin-like/link_sf"/>
</dbReference>
<dbReference type="Proteomes" id="UP001346869">
    <property type="component" value="Unassembled WGS sequence"/>
</dbReference>
<feature type="compositionally biased region" description="Polar residues" evidence="2">
    <location>
        <begin position="20"/>
        <end position="33"/>
    </location>
</feature>
<evidence type="ECO:0000313" key="6">
    <source>
        <dbReference type="Proteomes" id="UP001346869"/>
    </source>
</evidence>
<comment type="caution">
    <text evidence="5">The sequence shown here is derived from an EMBL/GenBank/DDBJ whole genome shotgun (WGS) entry which is preliminary data.</text>
</comment>
<feature type="domain" description="C-type lectin" evidence="4">
    <location>
        <begin position="162"/>
        <end position="252"/>
    </location>
</feature>
<feature type="region of interest" description="Disordered" evidence="2">
    <location>
        <begin position="1"/>
        <end position="61"/>
    </location>
</feature>
<evidence type="ECO:0000313" key="5">
    <source>
        <dbReference type="EMBL" id="KAK5854699.1"/>
    </source>
</evidence>
<dbReference type="SMART" id="SM00034">
    <property type="entry name" value="CLECT"/>
    <property type="match status" value="2"/>
</dbReference>
<reference evidence="5 6" key="1">
    <citation type="journal article" date="2023" name="Genes (Basel)">
        <title>Chromosome-Level Genome Assembly and Circadian Gene Repertoire of the Patagonia Blennie Eleginops maclovinus-The Closest Ancestral Proxy of Antarctic Cryonotothenioids.</title>
        <authorList>
            <person name="Cheng C.C."/>
            <person name="Rivera-Colon A.G."/>
            <person name="Minhas B.F."/>
            <person name="Wilson L."/>
            <person name="Rayamajhi N."/>
            <person name="Vargas-Chacoff L."/>
            <person name="Catchen J.M."/>
        </authorList>
    </citation>
    <scope>NUCLEOTIDE SEQUENCE [LARGE SCALE GENOMIC DNA]</scope>
    <source>
        <strain evidence="5">JMC-PN-2008</strain>
    </source>
</reference>
<accession>A0AAN8AG35</accession>
<dbReference type="GO" id="GO:0030246">
    <property type="term" value="F:carbohydrate binding"/>
    <property type="evidence" value="ECO:0007669"/>
    <property type="project" value="UniProtKB-KW"/>
</dbReference>
<feature type="transmembrane region" description="Helical" evidence="3">
    <location>
        <begin position="333"/>
        <end position="353"/>
    </location>
</feature>
<dbReference type="InterPro" id="IPR033989">
    <property type="entry name" value="CD209-like_CTLD"/>
</dbReference>
<evidence type="ECO:0000256" key="2">
    <source>
        <dbReference type="SAM" id="MobiDB-lite"/>
    </source>
</evidence>
<dbReference type="Pfam" id="PF00059">
    <property type="entry name" value="Lectin_C"/>
    <property type="match status" value="2"/>
</dbReference>
<dbReference type="PROSITE" id="PS50041">
    <property type="entry name" value="C_TYPE_LECTIN_2"/>
    <property type="match status" value="2"/>
</dbReference>
<dbReference type="InterPro" id="IPR050111">
    <property type="entry name" value="C-type_lectin/snaclec_domain"/>
</dbReference>
<evidence type="ECO:0000256" key="1">
    <source>
        <dbReference type="ARBA" id="ARBA00022734"/>
    </source>
</evidence>
<sequence>MPEPEVLYSDVKFKRGKGNNDGSVSSPHETTYSEVRILKKQPSTEFPGSQQQSESVPQSKVTPERAAVFVLSVLLAASLIALALTLYKNNQTIEPGQKFTDERAMEKNLTERLQKVMDERDTLIKNLTAKYSGVKPCKPESPKCPEVNKDSCTKCPEGWEHHGGKCYYFSTGKSTWTESREECRRKGGDLVKIESREEQTFLEYELRGKMTEAEDKFWIGLTDSETEGKWLWTDRSELDSSLSFWFKGEPDNYKKFPVKVTDDHRDKMSEAEVLYSDVKFKRETGNNDGGASSPADTTYSEVRILKKQPSTEIPGSQQQSVSSLRSKVTPERAAVFVLSVLLAASLIALGLTWDSRSKCPEGWEHHGGKCYYFSTGKSTWTESREECRRKGGDLVKIESREEQEFLERKLRCTMTEDEDKFWIGLTDSETEGRWLWTDRSELDSSLSFWFNGEPDNYKGSDTLEEDCARMGERARGYYQ</sequence>
<dbReference type="Gene3D" id="3.10.100.10">
    <property type="entry name" value="Mannose-Binding Protein A, subunit A"/>
    <property type="match status" value="2"/>
</dbReference>
<feature type="domain" description="C-type lectin" evidence="4">
    <location>
        <begin position="366"/>
        <end position="479"/>
    </location>
</feature>
<dbReference type="InterPro" id="IPR016187">
    <property type="entry name" value="CTDL_fold"/>
</dbReference>
<keyword evidence="1" id="KW-0430">Lectin</keyword>
<gene>
    <name evidence="5" type="ORF">PBY51_004871</name>
</gene>
<name>A0AAN8AG35_ELEMC</name>
<dbReference type="AlphaFoldDB" id="A0AAN8AG35"/>
<dbReference type="InterPro" id="IPR001304">
    <property type="entry name" value="C-type_lectin-like"/>
</dbReference>
<dbReference type="CDD" id="cd03590">
    <property type="entry name" value="CLECT_DC-SIGN_like"/>
    <property type="match status" value="2"/>
</dbReference>
<organism evidence="5 6">
    <name type="scientific">Eleginops maclovinus</name>
    <name type="common">Patagonian blennie</name>
    <name type="synonym">Eleginus maclovinus</name>
    <dbReference type="NCBI Taxonomy" id="56733"/>
    <lineage>
        <taxon>Eukaryota</taxon>
        <taxon>Metazoa</taxon>
        <taxon>Chordata</taxon>
        <taxon>Craniata</taxon>
        <taxon>Vertebrata</taxon>
        <taxon>Euteleostomi</taxon>
        <taxon>Actinopterygii</taxon>
        <taxon>Neopterygii</taxon>
        <taxon>Teleostei</taxon>
        <taxon>Neoteleostei</taxon>
        <taxon>Acanthomorphata</taxon>
        <taxon>Eupercaria</taxon>
        <taxon>Perciformes</taxon>
        <taxon>Notothenioidei</taxon>
        <taxon>Eleginopidae</taxon>
        <taxon>Eleginops</taxon>
    </lineage>
</organism>
<evidence type="ECO:0000259" key="4">
    <source>
        <dbReference type="PROSITE" id="PS50041"/>
    </source>
</evidence>
<evidence type="ECO:0000256" key="3">
    <source>
        <dbReference type="SAM" id="Phobius"/>
    </source>
</evidence>
<dbReference type="PANTHER" id="PTHR22803">
    <property type="entry name" value="MANNOSE, PHOSPHOLIPASE, LECTIN RECEPTOR RELATED"/>
    <property type="match status" value="1"/>
</dbReference>
<keyword evidence="3" id="KW-1133">Transmembrane helix</keyword>
<keyword evidence="3" id="KW-0812">Transmembrane</keyword>
<dbReference type="SUPFAM" id="SSF56436">
    <property type="entry name" value="C-type lectin-like"/>
    <property type="match status" value="2"/>
</dbReference>
<proteinExistence type="predicted"/>
<feature type="compositionally biased region" description="Polar residues" evidence="2">
    <location>
        <begin position="41"/>
        <end position="61"/>
    </location>
</feature>
<keyword evidence="3" id="KW-0472">Membrane</keyword>
<dbReference type="EMBL" id="JAUZQC010000018">
    <property type="protein sequence ID" value="KAK5854699.1"/>
    <property type="molecule type" value="Genomic_DNA"/>
</dbReference>
<reference evidence="5 6" key="2">
    <citation type="journal article" date="2023" name="Mol. Biol. Evol.">
        <title>Genomics of Secondarily Temperate Adaptation in the Only Non-Antarctic Icefish.</title>
        <authorList>
            <person name="Rivera-Colon A.G."/>
            <person name="Rayamajhi N."/>
            <person name="Minhas B.F."/>
            <person name="Madrigal G."/>
            <person name="Bilyk K.T."/>
            <person name="Yoon V."/>
            <person name="Hune M."/>
            <person name="Gregory S."/>
            <person name="Cheng C.H.C."/>
            <person name="Catchen J.M."/>
        </authorList>
    </citation>
    <scope>NUCLEOTIDE SEQUENCE [LARGE SCALE GENOMIC DNA]</scope>
    <source>
        <strain evidence="5">JMC-PN-2008</strain>
    </source>
</reference>
<feature type="transmembrane region" description="Helical" evidence="3">
    <location>
        <begin position="66"/>
        <end position="87"/>
    </location>
</feature>
<keyword evidence="6" id="KW-1185">Reference proteome</keyword>
<protein>
    <recommendedName>
        <fullName evidence="4">C-type lectin domain-containing protein</fullName>
    </recommendedName>
</protein>